<dbReference type="Pfam" id="PF13180">
    <property type="entry name" value="PDZ_2"/>
    <property type="match status" value="1"/>
</dbReference>
<feature type="domain" description="PDZ" evidence="2">
    <location>
        <begin position="195"/>
        <end position="261"/>
    </location>
</feature>
<gene>
    <name evidence="3" type="ORF">ACCI49_14550</name>
</gene>
<dbReference type="Gene3D" id="2.30.42.10">
    <property type="match status" value="1"/>
</dbReference>
<comment type="caution">
    <text evidence="3">The sequence shown here is derived from an EMBL/GenBank/DDBJ whole genome shotgun (WGS) entry which is preliminary data.</text>
</comment>
<reference evidence="3 4" key="1">
    <citation type="submission" date="2024-08" db="EMBL/GenBank/DDBJ databases">
        <authorList>
            <person name="Ishaq N."/>
        </authorList>
    </citation>
    <scope>NUCLEOTIDE SEQUENCE [LARGE SCALE GENOMIC DNA]</scope>
    <source>
        <strain evidence="3 4">DSM 18651</strain>
    </source>
</reference>
<evidence type="ECO:0000259" key="2">
    <source>
        <dbReference type="Pfam" id="PF13180"/>
    </source>
</evidence>
<protein>
    <submittedName>
        <fullName evidence="3">PDZ domain-containing protein</fullName>
    </submittedName>
</protein>
<dbReference type="SUPFAM" id="SSF50156">
    <property type="entry name" value="PDZ domain-like"/>
    <property type="match status" value="1"/>
</dbReference>
<keyword evidence="4" id="KW-1185">Reference proteome</keyword>
<dbReference type="RefSeq" id="WP_371839758.1">
    <property type="nucleotide sequence ID" value="NZ_JBGMEK010000033.1"/>
</dbReference>
<accession>A0ABV4P306</accession>
<dbReference type="InterPro" id="IPR001478">
    <property type="entry name" value="PDZ"/>
</dbReference>
<dbReference type="Proteomes" id="UP001569428">
    <property type="component" value="Unassembled WGS sequence"/>
</dbReference>
<organism evidence="3 4">
    <name type="scientific">Microbulbifer epialgicus</name>
    <dbReference type="NCBI Taxonomy" id="393907"/>
    <lineage>
        <taxon>Bacteria</taxon>
        <taxon>Pseudomonadati</taxon>
        <taxon>Pseudomonadota</taxon>
        <taxon>Gammaproteobacteria</taxon>
        <taxon>Cellvibrionales</taxon>
        <taxon>Microbulbiferaceae</taxon>
        <taxon>Microbulbifer</taxon>
    </lineage>
</organism>
<proteinExistence type="predicted"/>
<dbReference type="InterPro" id="IPR036034">
    <property type="entry name" value="PDZ_sf"/>
</dbReference>
<keyword evidence="1" id="KW-0175">Coiled coil</keyword>
<dbReference type="EMBL" id="JBGMEK010000033">
    <property type="protein sequence ID" value="MFA0812133.1"/>
    <property type="molecule type" value="Genomic_DNA"/>
</dbReference>
<feature type="coiled-coil region" evidence="1">
    <location>
        <begin position="34"/>
        <end position="64"/>
    </location>
</feature>
<evidence type="ECO:0000313" key="3">
    <source>
        <dbReference type="EMBL" id="MFA0812133.1"/>
    </source>
</evidence>
<sequence length="284" mass="31630">MKHILWVTVVVLVSAFLISQGKIMSPFVNAEQNENDTVERLANVEKRIQELNKAQLKLQALVQKLDLGVTANAAGSEANVTGKEPSDLGAKVLAGGEVNEILKHTKLNFKEQQVKRLIDSGFVRERAEHIISLKDKYFYEQMLKGYKLRHMPDHSSSEARNLIKEMHMLNSPHIMMHQELSKEEFNLYMKSQGLSSEFTVGDMIPGSPAVASGINPGDRITSYNDLPVFSIHDLRLKMQNFPPGQAIPIELIRKGSRVTETIYVPSGPLGILTSDVSGLPVPVY</sequence>
<evidence type="ECO:0000256" key="1">
    <source>
        <dbReference type="SAM" id="Coils"/>
    </source>
</evidence>
<name>A0ABV4P306_9GAMM</name>
<evidence type="ECO:0000313" key="4">
    <source>
        <dbReference type="Proteomes" id="UP001569428"/>
    </source>
</evidence>